<dbReference type="PANTHER" id="PTHR33799:SF1">
    <property type="entry name" value="PTS SYSTEM MANNOSE-SPECIFIC EIIAB COMPONENT-RELATED"/>
    <property type="match status" value="1"/>
</dbReference>
<evidence type="ECO:0000256" key="3">
    <source>
        <dbReference type="ARBA" id="ARBA00022490"/>
    </source>
</evidence>
<dbReference type="InterPro" id="IPR036662">
    <property type="entry name" value="PTS_EIIA_man-typ_sf"/>
</dbReference>
<dbReference type="PROSITE" id="PS51096">
    <property type="entry name" value="PTS_EIIA_TYPE_4"/>
    <property type="match status" value="1"/>
</dbReference>
<accession>A0A4S3B8B6</accession>
<keyword evidence="4 9" id="KW-0762">Sugar transport</keyword>
<dbReference type="GO" id="GO:0016020">
    <property type="term" value="C:membrane"/>
    <property type="evidence" value="ECO:0007669"/>
    <property type="project" value="InterPro"/>
</dbReference>
<keyword evidence="7" id="KW-0418">Kinase</keyword>
<keyword evidence="3" id="KW-0963">Cytoplasm</keyword>
<comment type="subcellular location">
    <subcellularLocation>
        <location evidence="1">Cytoplasm</location>
    </subcellularLocation>
</comment>
<dbReference type="OrthoDB" id="6623712at2"/>
<dbReference type="GO" id="GO:0016301">
    <property type="term" value="F:kinase activity"/>
    <property type="evidence" value="ECO:0007669"/>
    <property type="project" value="UniProtKB-KW"/>
</dbReference>
<evidence type="ECO:0000256" key="5">
    <source>
        <dbReference type="ARBA" id="ARBA00022679"/>
    </source>
</evidence>
<reference evidence="9 10" key="1">
    <citation type="submission" date="2019-01" db="EMBL/GenBank/DDBJ databases">
        <title>Vagococcus silagei sp. nov. isolated from brewer's grain.</title>
        <authorList>
            <person name="Guu J.-R."/>
        </authorList>
    </citation>
    <scope>NUCLEOTIDE SEQUENCE [LARGE SCALE GENOMIC DNA]</scope>
    <source>
        <strain evidence="9 10">2B-2</strain>
    </source>
</reference>
<keyword evidence="10" id="KW-1185">Reference proteome</keyword>
<dbReference type="Gene3D" id="3.40.50.510">
    <property type="entry name" value="Phosphotransferase system, mannose-type IIA component"/>
    <property type="match status" value="1"/>
</dbReference>
<dbReference type="InterPro" id="IPR033887">
    <property type="entry name" value="PTS_IIA_man"/>
</dbReference>
<feature type="domain" description="PTS EIIA type-4" evidence="8">
    <location>
        <begin position="1"/>
        <end position="126"/>
    </location>
</feature>
<keyword evidence="5" id="KW-0808">Transferase</keyword>
<evidence type="ECO:0000256" key="1">
    <source>
        <dbReference type="ARBA" id="ARBA00004496"/>
    </source>
</evidence>
<gene>
    <name evidence="9" type="ORF">ESZ54_00775</name>
</gene>
<dbReference type="PANTHER" id="PTHR33799">
    <property type="entry name" value="PTS PERMEASE-RELATED-RELATED"/>
    <property type="match status" value="1"/>
</dbReference>
<evidence type="ECO:0000256" key="6">
    <source>
        <dbReference type="ARBA" id="ARBA00022683"/>
    </source>
</evidence>
<dbReference type="InterPro" id="IPR051471">
    <property type="entry name" value="Bacterial_PTS_sugar_comp"/>
</dbReference>
<evidence type="ECO:0000256" key="7">
    <source>
        <dbReference type="ARBA" id="ARBA00022777"/>
    </source>
</evidence>
<comment type="caution">
    <text evidence="9">The sequence shown here is derived from an EMBL/GenBank/DDBJ whole genome shotgun (WGS) entry which is preliminary data.</text>
</comment>
<keyword evidence="6" id="KW-0598">Phosphotransferase system</keyword>
<evidence type="ECO:0000256" key="2">
    <source>
        <dbReference type="ARBA" id="ARBA00022448"/>
    </source>
</evidence>
<evidence type="ECO:0000313" key="9">
    <source>
        <dbReference type="EMBL" id="THB62380.1"/>
    </source>
</evidence>
<dbReference type="SUPFAM" id="SSF53062">
    <property type="entry name" value="PTS system fructose IIA component-like"/>
    <property type="match status" value="1"/>
</dbReference>
<organism evidence="9 10">
    <name type="scientific">Vagococcus silagei</name>
    <dbReference type="NCBI Taxonomy" id="2508885"/>
    <lineage>
        <taxon>Bacteria</taxon>
        <taxon>Bacillati</taxon>
        <taxon>Bacillota</taxon>
        <taxon>Bacilli</taxon>
        <taxon>Lactobacillales</taxon>
        <taxon>Enterococcaceae</taxon>
        <taxon>Vagococcus</taxon>
    </lineage>
</organism>
<dbReference type="RefSeq" id="WP_136135766.1">
    <property type="nucleotide sequence ID" value="NZ_SDGV01000001.1"/>
</dbReference>
<evidence type="ECO:0000313" key="10">
    <source>
        <dbReference type="Proteomes" id="UP000310506"/>
    </source>
</evidence>
<dbReference type="EMBL" id="SDGV01000001">
    <property type="protein sequence ID" value="THB62380.1"/>
    <property type="molecule type" value="Genomic_DNA"/>
</dbReference>
<dbReference type="CDD" id="cd00006">
    <property type="entry name" value="PTS_IIA_man"/>
    <property type="match status" value="1"/>
</dbReference>
<sequence>MINCIVTGHGEFSVGLTHALEMIAGPQANMVALPFREEDPLETYVDNMANLKTKLTEDSDTLFIFTDLLGGTPFNQAMLLKGDNPNISVIAGTNLPMLLEFMGQNLMGTTPAEILTQIIESAKTGMVVGELKAAEEVDEVDGI</sequence>
<protein>
    <submittedName>
        <fullName evidence="9">PTS sugar transporter subunit IIA</fullName>
    </submittedName>
</protein>
<proteinExistence type="predicted"/>
<dbReference type="InterPro" id="IPR004701">
    <property type="entry name" value="PTS_EIIA_man-typ"/>
</dbReference>
<evidence type="ECO:0000259" key="8">
    <source>
        <dbReference type="PROSITE" id="PS51096"/>
    </source>
</evidence>
<dbReference type="Proteomes" id="UP000310506">
    <property type="component" value="Unassembled WGS sequence"/>
</dbReference>
<dbReference type="Pfam" id="PF03610">
    <property type="entry name" value="EIIA-man"/>
    <property type="match status" value="1"/>
</dbReference>
<name>A0A4S3B8B6_9ENTE</name>
<dbReference type="GO" id="GO:0005737">
    <property type="term" value="C:cytoplasm"/>
    <property type="evidence" value="ECO:0007669"/>
    <property type="project" value="UniProtKB-SubCell"/>
</dbReference>
<evidence type="ECO:0000256" key="4">
    <source>
        <dbReference type="ARBA" id="ARBA00022597"/>
    </source>
</evidence>
<dbReference type="AlphaFoldDB" id="A0A4S3B8B6"/>
<keyword evidence="2" id="KW-0813">Transport</keyword>
<dbReference type="GO" id="GO:0009401">
    <property type="term" value="P:phosphoenolpyruvate-dependent sugar phosphotransferase system"/>
    <property type="evidence" value="ECO:0007669"/>
    <property type="project" value="UniProtKB-KW"/>
</dbReference>